<dbReference type="SUPFAM" id="SSF48619">
    <property type="entry name" value="Phospholipase A2, PLA2"/>
    <property type="match status" value="1"/>
</dbReference>
<evidence type="ECO:0000256" key="1">
    <source>
        <dbReference type="SAM" id="SignalP"/>
    </source>
</evidence>
<dbReference type="KEGG" id="orz:FNH13_02065"/>
<dbReference type="GO" id="GO:0004623">
    <property type="term" value="F:phospholipase A2 activity"/>
    <property type="evidence" value="ECO:0007669"/>
    <property type="project" value="InterPro"/>
</dbReference>
<keyword evidence="1" id="KW-0732">Signal</keyword>
<gene>
    <name evidence="2" type="ORF">FNH13_02065</name>
</gene>
<reference evidence="2 3" key="1">
    <citation type="submission" date="2019-07" db="EMBL/GenBank/DDBJ databases">
        <title>complete genome sequencing of Ornithinimicrobium sp. H23M54.</title>
        <authorList>
            <person name="Bae J.-W."/>
            <person name="Lee S.-Y."/>
        </authorList>
    </citation>
    <scope>NUCLEOTIDE SEQUENCE [LARGE SCALE GENOMIC DNA]</scope>
    <source>
        <strain evidence="2 3">H23M54</strain>
    </source>
</reference>
<keyword evidence="3" id="KW-1185">Reference proteome</keyword>
<dbReference type="GO" id="GO:0006644">
    <property type="term" value="P:phospholipid metabolic process"/>
    <property type="evidence" value="ECO:0007669"/>
    <property type="project" value="InterPro"/>
</dbReference>
<dbReference type="GO" id="GO:0050482">
    <property type="term" value="P:arachidonate secretion"/>
    <property type="evidence" value="ECO:0007669"/>
    <property type="project" value="InterPro"/>
</dbReference>
<evidence type="ECO:0008006" key="4">
    <source>
        <dbReference type="Google" id="ProtNLM"/>
    </source>
</evidence>
<dbReference type="OrthoDB" id="3389925at2"/>
<accession>A0A516G6Z7</accession>
<dbReference type="RefSeq" id="WP_143781923.1">
    <property type="nucleotide sequence ID" value="NZ_CP041616.1"/>
</dbReference>
<feature type="chain" id="PRO_5039158051" description="Phospholipase" evidence="1">
    <location>
        <begin position="26"/>
        <end position="200"/>
    </location>
</feature>
<feature type="signal peptide" evidence="1">
    <location>
        <begin position="1"/>
        <end position="25"/>
    </location>
</feature>
<protein>
    <recommendedName>
        <fullName evidence="4">Phospholipase</fullName>
    </recommendedName>
</protein>
<name>A0A516G6Z7_9MICO</name>
<dbReference type="Gene3D" id="1.20.90.10">
    <property type="entry name" value="Phospholipase A2 domain"/>
    <property type="match status" value="1"/>
</dbReference>
<sequence>MISRRFAALLLCLVALLTSGGLTLAGTGLEAGDEQTEAAVAVRALVSGTTQEALAAVPGDFAAVRGYQPVTEHGQLVRADGGCSSPVPLPEEFEPACRQHDYGYDLLRYADQSGRPLGRWARGAIDDRLADQLRDVCGAGPEQHSCRRMAIVAVTGVELNSRRQGDGVPEESVLTNVALASSAVGLLGLSVALPRRRRSG</sequence>
<dbReference type="InterPro" id="IPR036444">
    <property type="entry name" value="PLipase_A2_dom_sf"/>
</dbReference>
<evidence type="ECO:0000313" key="2">
    <source>
        <dbReference type="EMBL" id="QDO87265.1"/>
    </source>
</evidence>
<evidence type="ECO:0000313" key="3">
    <source>
        <dbReference type="Proteomes" id="UP000315395"/>
    </source>
</evidence>
<dbReference type="AlphaFoldDB" id="A0A516G6Z7"/>
<organism evidence="2 3">
    <name type="scientific">Ornithinimicrobium ciconiae</name>
    <dbReference type="NCBI Taxonomy" id="2594265"/>
    <lineage>
        <taxon>Bacteria</taxon>
        <taxon>Bacillati</taxon>
        <taxon>Actinomycetota</taxon>
        <taxon>Actinomycetes</taxon>
        <taxon>Micrococcales</taxon>
        <taxon>Ornithinimicrobiaceae</taxon>
        <taxon>Ornithinimicrobium</taxon>
    </lineage>
</organism>
<dbReference type="EMBL" id="CP041616">
    <property type="protein sequence ID" value="QDO87265.1"/>
    <property type="molecule type" value="Genomic_DNA"/>
</dbReference>
<dbReference type="Proteomes" id="UP000315395">
    <property type="component" value="Chromosome"/>
</dbReference>
<proteinExistence type="predicted"/>